<protein>
    <submittedName>
        <fullName evidence="1">F-box protein</fullName>
    </submittedName>
</protein>
<feature type="non-terminal residue" evidence="1">
    <location>
        <position position="1"/>
    </location>
</feature>
<name>A0A392NQ09_9FABA</name>
<dbReference type="InterPro" id="IPR052361">
    <property type="entry name" value="F-box_domain"/>
</dbReference>
<sequence length="287" mass="32941">KGESPDGSDDKNEFDRSIIPYSITSFVDNPSFTLFADHHYLFNIKDCSWIAGSCHGLICLTGIRFLRILRGTSTNYDQQEYEYCLRLWNPATRAISEKIGCFIGPPGFNFSFGCDNSTGTFKVVVSQSKSVRVLSFGDNVWRNVESFPVLPLHADLKLLYGHSAVFCNGTLNWLASHNSRLKYITVEQLIILSLDLGTETYNMYKLPKGFDKMPPSDSEPTVGVLGDLLCFSYYAYNETDFIIWQMKNFGDEESWTQFLKISFHDLQLDQEQAILYNWRDQRVERSR</sequence>
<dbReference type="AlphaFoldDB" id="A0A392NQ09"/>
<reference evidence="1 2" key="1">
    <citation type="journal article" date="2018" name="Front. Plant Sci.">
        <title>Red Clover (Trifolium pratense) and Zigzag Clover (T. medium) - A Picture of Genomic Similarities and Differences.</title>
        <authorList>
            <person name="Dluhosova J."/>
            <person name="Istvanek J."/>
            <person name="Nedelnik J."/>
            <person name="Repkova J."/>
        </authorList>
    </citation>
    <scope>NUCLEOTIDE SEQUENCE [LARGE SCALE GENOMIC DNA]</scope>
    <source>
        <strain evidence="2">cv. 10/8</strain>
        <tissue evidence="1">Leaf</tissue>
    </source>
</reference>
<dbReference type="PANTHER" id="PTHR31790">
    <property type="entry name" value="OS02G0783600 PROTEIN"/>
    <property type="match status" value="1"/>
</dbReference>
<dbReference type="NCBIfam" id="TIGR01640">
    <property type="entry name" value="F_box_assoc_1"/>
    <property type="match status" value="1"/>
</dbReference>
<keyword evidence="2" id="KW-1185">Reference proteome</keyword>
<accession>A0A392NQ09</accession>
<evidence type="ECO:0000313" key="2">
    <source>
        <dbReference type="Proteomes" id="UP000265520"/>
    </source>
</evidence>
<dbReference type="SUPFAM" id="SSF50965">
    <property type="entry name" value="Galactose oxidase, central domain"/>
    <property type="match status" value="1"/>
</dbReference>
<comment type="caution">
    <text evidence="1">The sequence shown here is derived from an EMBL/GenBank/DDBJ whole genome shotgun (WGS) entry which is preliminary data.</text>
</comment>
<proteinExistence type="predicted"/>
<dbReference type="Proteomes" id="UP000265520">
    <property type="component" value="Unassembled WGS sequence"/>
</dbReference>
<evidence type="ECO:0000313" key="1">
    <source>
        <dbReference type="EMBL" id="MCI01166.1"/>
    </source>
</evidence>
<dbReference type="InterPro" id="IPR011043">
    <property type="entry name" value="Gal_Oxase/kelch_b-propeller"/>
</dbReference>
<dbReference type="InterPro" id="IPR017451">
    <property type="entry name" value="F-box-assoc_interact_dom"/>
</dbReference>
<organism evidence="1 2">
    <name type="scientific">Trifolium medium</name>
    <dbReference type="NCBI Taxonomy" id="97028"/>
    <lineage>
        <taxon>Eukaryota</taxon>
        <taxon>Viridiplantae</taxon>
        <taxon>Streptophyta</taxon>
        <taxon>Embryophyta</taxon>
        <taxon>Tracheophyta</taxon>
        <taxon>Spermatophyta</taxon>
        <taxon>Magnoliopsida</taxon>
        <taxon>eudicotyledons</taxon>
        <taxon>Gunneridae</taxon>
        <taxon>Pentapetalae</taxon>
        <taxon>rosids</taxon>
        <taxon>fabids</taxon>
        <taxon>Fabales</taxon>
        <taxon>Fabaceae</taxon>
        <taxon>Papilionoideae</taxon>
        <taxon>50 kb inversion clade</taxon>
        <taxon>NPAAA clade</taxon>
        <taxon>Hologalegina</taxon>
        <taxon>IRL clade</taxon>
        <taxon>Trifolieae</taxon>
        <taxon>Trifolium</taxon>
    </lineage>
</organism>
<dbReference type="EMBL" id="LXQA010045416">
    <property type="protein sequence ID" value="MCI01166.1"/>
    <property type="molecule type" value="Genomic_DNA"/>
</dbReference>
<dbReference type="PANTHER" id="PTHR31790:SF81">
    <property type="entry name" value="PROTEIN, PUTATIVE-RELATED"/>
    <property type="match status" value="1"/>
</dbReference>
<feature type="non-terminal residue" evidence="1">
    <location>
        <position position="287"/>
    </location>
</feature>